<dbReference type="Proteomes" id="UP000247612">
    <property type="component" value="Unassembled WGS sequence"/>
</dbReference>
<reference evidence="1 2" key="1">
    <citation type="submission" date="2018-05" db="EMBL/GenBank/DDBJ databases">
        <title>Genomic Encyclopedia of Type Strains, Phase IV (KMG-IV): sequencing the most valuable type-strain genomes for metagenomic binning, comparative biology and taxonomic classification.</title>
        <authorList>
            <person name="Goeker M."/>
        </authorList>
    </citation>
    <scope>NUCLEOTIDE SEQUENCE [LARGE SCALE GENOMIC DNA]</scope>
    <source>
        <strain evidence="1 2">JC118</strain>
    </source>
</reference>
<sequence>MKNQRKPIYKIGTESRDIEPFLRFILDLARELKKRDTAAVESTVSHIDNSPKLST</sequence>
<dbReference type="STRING" id="1034346.GCA_000313565_03302"/>
<dbReference type="AlphaFoldDB" id="A0A318KP13"/>
<gene>
    <name evidence="1" type="ORF">DES51_111138</name>
</gene>
<dbReference type="EMBL" id="QJKH01000011">
    <property type="protein sequence ID" value="PXX77386.1"/>
    <property type="molecule type" value="Genomic_DNA"/>
</dbReference>
<evidence type="ECO:0000313" key="2">
    <source>
        <dbReference type="Proteomes" id="UP000247612"/>
    </source>
</evidence>
<organism evidence="1 2">
    <name type="scientific">Dielma fastidiosa</name>
    <dbReference type="NCBI Taxonomy" id="1034346"/>
    <lineage>
        <taxon>Bacteria</taxon>
        <taxon>Bacillati</taxon>
        <taxon>Bacillota</taxon>
        <taxon>Erysipelotrichia</taxon>
        <taxon>Erysipelotrichales</taxon>
        <taxon>Erysipelotrichaceae</taxon>
        <taxon>Dielma</taxon>
    </lineage>
</organism>
<keyword evidence="2" id="KW-1185">Reference proteome</keyword>
<accession>A0A318KP13</accession>
<protein>
    <submittedName>
        <fullName evidence="1">Uncharacterized protein</fullName>
    </submittedName>
</protein>
<name>A0A318KP13_9FIRM</name>
<evidence type="ECO:0000313" key="1">
    <source>
        <dbReference type="EMBL" id="PXX77386.1"/>
    </source>
</evidence>
<proteinExistence type="predicted"/>
<dbReference type="RefSeq" id="WP_022939581.1">
    <property type="nucleotide sequence ID" value="NZ_CABKRQ010000010.1"/>
</dbReference>
<comment type="caution">
    <text evidence="1">The sequence shown here is derived from an EMBL/GenBank/DDBJ whole genome shotgun (WGS) entry which is preliminary data.</text>
</comment>